<gene>
    <name evidence="1" type="ORF">BH720_006050</name>
</gene>
<reference evidence="1 2" key="1">
    <citation type="journal article" date="2016" name="Genome Announc.">
        <title>Draft Genome Sequence of the Thermotolerant Cyanobacterium Desertifilum sp. IPPAS B-1220.</title>
        <authorList>
            <person name="Mironov K.S."/>
            <person name="Sinetova M.A."/>
            <person name="Bolatkhan K."/>
            <person name="Zayadan B.K."/>
            <person name="Ustinova V.V."/>
            <person name="Kupriyanova E.V."/>
            <person name="Skrypnik A.N."/>
            <person name="Gogoleva N.E."/>
            <person name="Gogolev Y.V."/>
            <person name="Los D.A."/>
        </authorList>
    </citation>
    <scope>NUCLEOTIDE SEQUENCE [LARGE SCALE GENOMIC DNA]</scope>
    <source>
        <strain evidence="1 2">IPPAS B-1220</strain>
    </source>
</reference>
<dbReference type="Proteomes" id="UP000095472">
    <property type="component" value="Chromosome"/>
</dbReference>
<dbReference type="EMBL" id="CP182909">
    <property type="protein sequence ID" value="XPM65304.1"/>
    <property type="molecule type" value="Genomic_DNA"/>
</dbReference>
<evidence type="ECO:0000313" key="2">
    <source>
        <dbReference type="Proteomes" id="UP000095472"/>
    </source>
</evidence>
<sequence>MTSNIQNPTSSEAEARSAAAAATEKAMQEIATMNCPEEIEAVIAGLATDQKVKVRLHNQEGAYLWQFCYGSVEVFVQLTGETDDDTLTVWSYVLKLPAKNQAELMQKLLEKNWLTTFEAQFGIVDSQIVVLTNRTIEGLSPAEISRAITLVATIADEHDDVLQAEYGH</sequence>
<name>A0ACD5GYC7_9CYAN</name>
<evidence type="ECO:0000313" key="1">
    <source>
        <dbReference type="EMBL" id="XPM65304.1"/>
    </source>
</evidence>
<proteinExistence type="predicted"/>
<keyword evidence="2" id="KW-1185">Reference proteome</keyword>
<protein>
    <submittedName>
        <fullName evidence="1">YbjN domain-containing protein</fullName>
    </submittedName>
</protein>
<organism evidence="1 2">
    <name type="scientific">Desertifilum tharense IPPAS B-1220</name>
    <dbReference type="NCBI Taxonomy" id="1781255"/>
    <lineage>
        <taxon>Bacteria</taxon>
        <taxon>Bacillati</taxon>
        <taxon>Cyanobacteriota</taxon>
        <taxon>Cyanophyceae</taxon>
        <taxon>Desertifilales</taxon>
        <taxon>Desertifilaceae</taxon>
        <taxon>Desertifilum</taxon>
    </lineage>
</organism>
<accession>A0ACD5GYC7</accession>